<feature type="signal peptide" evidence="2">
    <location>
        <begin position="1"/>
        <end position="30"/>
    </location>
</feature>
<feature type="chain" id="PRO_5012722762" evidence="2">
    <location>
        <begin position="31"/>
        <end position="1936"/>
    </location>
</feature>
<reference evidence="4 5" key="1">
    <citation type="journal article" date="2017" name="Nat. Microbiol.">
        <title>Natural product diversity associated with the nematode symbionts Photorhabdus and Xenorhabdus.</title>
        <authorList>
            <person name="Tobias N.J."/>
            <person name="Wolff H."/>
            <person name="Djahanschiri B."/>
            <person name="Grundmann F."/>
            <person name="Kronenwerth M."/>
            <person name="Shi Y.M."/>
            <person name="Simonyi S."/>
            <person name="Grun P."/>
            <person name="Shapiro-Ilan D."/>
            <person name="Pidot S.J."/>
            <person name="Stinear T.P."/>
            <person name="Ebersberger I."/>
            <person name="Bode H.B."/>
        </authorList>
    </citation>
    <scope>NUCLEOTIDE SEQUENCE [LARGE SCALE GENOMIC DNA]</scope>
    <source>
        <strain evidence="4 5">DSM 22670</strain>
    </source>
</reference>
<evidence type="ECO:0000256" key="2">
    <source>
        <dbReference type="SAM" id="SignalP"/>
    </source>
</evidence>
<dbReference type="SUPFAM" id="SSF103515">
    <property type="entry name" value="Autotransporter"/>
    <property type="match status" value="1"/>
</dbReference>
<dbReference type="SUPFAM" id="SSF51126">
    <property type="entry name" value="Pectin lyase-like"/>
    <property type="match status" value="4"/>
</dbReference>
<dbReference type="PROSITE" id="PS51208">
    <property type="entry name" value="AUTOTRANSPORTER"/>
    <property type="match status" value="1"/>
</dbReference>
<dbReference type="PROSITE" id="PS51257">
    <property type="entry name" value="PROKAR_LIPOPROTEIN"/>
    <property type="match status" value="1"/>
</dbReference>
<dbReference type="InterPro" id="IPR036709">
    <property type="entry name" value="Autotransporte_beta_dom_sf"/>
</dbReference>
<keyword evidence="1 2" id="KW-0732">Signal</keyword>
<dbReference type="Gene3D" id="2.40.128.130">
    <property type="entry name" value="Autotransporter beta-domain"/>
    <property type="match status" value="1"/>
</dbReference>
<proteinExistence type="predicted"/>
<dbReference type="InterPro" id="IPR051551">
    <property type="entry name" value="Autotransporter_adhesion"/>
</dbReference>
<evidence type="ECO:0000256" key="1">
    <source>
        <dbReference type="ARBA" id="ARBA00022729"/>
    </source>
</evidence>
<protein>
    <submittedName>
        <fullName evidence="4">Autotransporter protein YapJ</fullName>
    </submittedName>
</protein>
<dbReference type="GO" id="GO:0019867">
    <property type="term" value="C:outer membrane"/>
    <property type="evidence" value="ECO:0007669"/>
    <property type="project" value="InterPro"/>
</dbReference>
<dbReference type="InterPro" id="IPR012332">
    <property type="entry name" value="Autotransporter_pectin_lyase_C"/>
</dbReference>
<dbReference type="NCBIfam" id="TIGR01414">
    <property type="entry name" value="autotrans_barl"/>
    <property type="match status" value="1"/>
</dbReference>
<sequence length="1936" mass="199307">MKIYRRAVLPIALRVALFFPGISVNTIVVASSCGSSNTTTISDNETNPYNLSSCENLIINKGASINAPKGNANDFDHYGLKYSAVNVGDNNNLAPKTLVDSIENYGVLQGTSGVTVTYTGSVEKLLNHGTISGVSGAIWVSGQINTLDNDGSINANNDINSLNAIQIQYASGSNNEDKYGYIGKILNRNKGSIDGIAVETSTLESIDNYGILKSQKSNILSNLATFDIDSGSNVDTFNNYGTVTGLYHGILIQGGGYLENLNNNSGSKGITADQDAVQVTGQGKAQLDANPQIRSSKIKQITNASFLYGKRNGIYIDDKGVVDTITNLDGGVIKGDQFSIKNDGTITNDIHNSGAIDGNVELGSTSLYMSGPNASLKGNVSGTKNSVVTIGGKSATTGNLDLTYTHDMNIGTVNILSGSTLRLGDGHKTGSVSSNIDNEGNLYFNWNDKITYNHIISGAGSVHQVGSGITILTNANTYTGETKIESGILQLGDKGTAGSIDNTSKVTIGQGGVLAFDRTAHTLFAADIEGVGSLHQQGTGDLTLTGNVTTGKPITVTSGKLQFGDGATIGTLSLTGIDNNGAVIVAGAANSVVTLDGEINGTGTLEITGGKAIVTDDSTYSGQTTIGNGATLQLGNGGTTGNLAKSDIVNKGTLALNLNGTSNFDGVISGNGHIEKMGAGVTRISSDSSAFTGSTRVEKGTLVVDNQLGATTSTFNVKNGGSVNGTGIIGGTTTIESGGHLTGKQGDTLTFSKDLILSSGANVDISLGAEDASASALFNVRGDLTLAGTLNVADLGGLAAGEYDIFHYGGTLTDNGMTLTGGKPDSLSLGMNRNHEVHLINTGGMLLNYWDGSDSSKHNNNAIDGGDGIWQVGGNDNWTSKTGYPNSSWKSTDQFAIFSGASGTVKLDNSDGNVTVNGMQFSADGYKITGDSLTLENDKTGSAKIRVGTGNMSTTGRVATIESILTGSATLETTDFGTLVLNGKNDYTGGTKVTRGVLQIGDGGTKGNISGDVVTGSKGTLAFDRADAVTFGGNITGEGRLVQNGKGTLALTGTNTHSGGTTVTQGILQIGDGGTKGNISGDVVTGSKGTLAFDRADAVTFGGNITGEGRLVQNGKGTLALTGTNTHSGGTTVTQGILQIGDGGTKGNISGDVVTGSKGTLAFDRADAVTFGGNITGEGRLVQNGKGTLALTGTNTHSGGTTVTQGILQIGDGGTKGNISGDVVTGSKGTLAFDRPDAVTFGGNITGEGRLVQNGKGTLALTGTNTHSGGTTVTHGILQIGDGGTKGNISGDVVTGSKGTLAFDRADAVTFGGNITGEGRLVQNGKGTLALTGTNTHSGGTVIRHGTLQIGDGHNSGTLAGLVESGVDTKLVFNRADQVTFSGSLKGQGQLVQAGSGTTVLTGANHYTGITEVQKGTLRQGAEGAFSVASSYTIGQHGKLDIGGFNTTISALNNSGTVLAGGDNEAVGRTLAIAGNYSGNNGTVNLSTVLEGDNSKTDRLVVNGSTSGTTHLVIKNVGGAGAPTNEGIKVVDVKGTSDGTFSLVGDYSYKGEPAVVAGAYAYRLHKNGIDNSDGNWYLRSSLTNPKPNPDPIPPTRLYHAGVSVYEAYGRVLQTLNMPESLHGRVYGREDRLRGVKGFRTTTDEGSTDDNKKPLSNGAWGRMTASYGKLSPRITTSGAGNITYNMARAQVGIDGRFYENDHGSVIGGVFLQYSNINADVGSEHGEGKIHANGYTIGATSTWYGNNGFYLDGLSQLTYFNNDLDSKTANQHLGNGKSALGYALGLETGRRFDLTPKWSLTPQAQLVYSSIDMNNFHDTFGTKVRFDQSRNMKLLIGAKIDYSQKGSDAQGKNEKTSNLYGLFNIRQEILGHNDAVDVANVAFHGGNDHTWGETGFGGSYSWGNGRYSVSGQTSVNTSLNNFADSYELSAKIGLKMTW</sequence>
<name>A0A2D0K9Q6_9GAMM</name>
<dbReference type="InterPro" id="IPR005546">
    <property type="entry name" value="Autotransporte_beta"/>
</dbReference>
<dbReference type="InterPro" id="IPR043990">
    <property type="entry name" value="AC_1"/>
</dbReference>
<dbReference type="InterPro" id="IPR013425">
    <property type="entry name" value="Autotrns_rpt"/>
</dbReference>
<dbReference type="Pfam" id="PF12951">
    <property type="entry name" value="PATR"/>
    <property type="match status" value="10"/>
</dbReference>
<gene>
    <name evidence="4" type="ORF">Xish_03265</name>
</gene>
<dbReference type="SMART" id="SM00869">
    <property type="entry name" value="Autotransporter"/>
    <property type="match status" value="1"/>
</dbReference>
<dbReference type="PANTHER" id="PTHR35037">
    <property type="entry name" value="C-TERMINAL REGION OF AIDA-LIKE PROTEIN"/>
    <property type="match status" value="1"/>
</dbReference>
<feature type="domain" description="Autotransporter" evidence="3">
    <location>
        <begin position="1651"/>
        <end position="1936"/>
    </location>
</feature>
<dbReference type="InterPro" id="IPR011050">
    <property type="entry name" value="Pectin_lyase_fold/virulence"/>
</dbReference>
<dbReference type="Gene3D" id="2.160.20.20">
    <property type="match status" value="3"/>
</dbReference>
<evidence type="ECO:0000313" key="4">
    <source>
        <dbReference type="EMBL" id="PHM60122.1"/>
    </source>
</evidence>
<dbReference type="NCBIfam" id="TIGR02601">
    <property type="entry name" value="autotrns_rpt"/>
    <property type="match status" value="9"/>
</dbReference>
<keyword evidence="5" id="KW-1185">Reference proteome</keyword>
<comment type="caution">
    <text evidence="4">The sequence shown here is derived from an EMBL/GenBank/DDBJ whole genome shotgun (WGS) entry which is preliminary data.</text>
</comment>
<dbReference type="InterPro" id="IPR006315">
    <property type="entry name" value="OM_autotransptr_brl_dom"/>
</dbReference>
<dbReference type="EMBL" id="NJAK01000002">
    <property type="protein sequence ID" value="PHM60122.1"/>
    <property type="molecule type" value="Genomic_DNA"/>
</dbReference>
<evidence type="ECO:0000259" key="3">
    <source>
        <dbReference type="PROSITE" id="PS51208"/>
    </source>
</evidence>
<accession>A0A2D0K9Q6</accession>
<dbReference type="RefSeq" id="WP_167383293.1">
    <property type="nucleotide sequence ID" value="NZ_NJAK01000002.1"/>
</dbReference>
<organism evidence="4 5">
    <name type="scientific">Xenorhabdus ishibashii</name>
    <dbReference type="NCBI Taxonomy" id="1034471"/>
    <lineage>
        <taxon>Bacteria</taxon>
        <taxon>Pseudomonadati</taxon>
        <taxon>Pseudomonadota</taxon>
        <taxon>Gammaproteobacteria</taxon>
        <taxon>Enterobacterales</taxon>
        <taxon>Morganellaceae</taxon>
        <taxon>Xenorhabdus</taxon>
    </lineage>
</organism>
<dbReference type="Proteomes" id="UP000222168">
    <property type="component" value="Unassembled WGS sequence"/>
</dbReference>
<dbReference type="Pfam" id="PF18883">
    <property type="entry name" value="AC_1"/>
    <property type="match status" value="1"/>
</dbReference>
<dbReference type="CDD" id="cd01344">
    <property type="entry name" value="PL2_Passenger_AT"/>
    <property type="match status" value="1"/>
</dbReference>
<dbReference type="PANTHER" id="PTHR35037:SF3">
    <property type="entry name" value="C-TERMINAL REGION OF AIDA-LIKE PROTEIN"/>
    <property type="match status" value="1"/>
</dbReference>
<evidence type="ECO:0000313" key="5">
    <source>
        <dbReference type="Proteomes" id="UP000222168"/>
    </source>
</evidence>